<dbReference type="InterPro" id="IPR012218">
    <property type="entry name" value="Cyt_c_BACSU-c550-type"/>
</dbReference>
<evidence type="ECO:0000256" key="8">
    <source>
        <dbReference type="SAM" id="Phobius"/>
    </source>
</evidence>
<dbReference type="PIRSF" id="PIRSF000025">
    <property type="entry name" value="Cytc_Bsub_c550"/>
    <property type="match status" value="1"/>
</dbReference>
<dbReference type="RefSeq" id="WP_033672577.1">
    <property type="nucleotide sequence ID" value="NZ_JOTM01000001.1"/>
</dbReference>
<sequence>MKRNPLIPFALIAALGIVIMFVFSFEGLYKSKELADAKNGGKTTQAASKPEDIVKQSCTSCHGDQLQGAVGPNLQKIGGKLSKDEIKEVISKGKGNMPPNLIPADQASKVADWLAKKK</sequence>
<dbReference type="InterPro" id="IPR054780">
    <property type="entry name" value="Cytochro_C550_firm"/>
</dbReference>
<reference evidence="10 11" key="1">
    <citation type="submission" date="2014-06" db="EMBL/GenBank/DDBJ databases">
        <title>Draft genome sequence of Bacillus gaemokensis JCM 15801 (MCCC 1A00707).</title>
        <authorList>
            <person name="Lai Q."/>
            <person name="Liu Y."/>
            <person name="Shao Z."/>
        </authorList>
    </citation>
    <scope>NUCLEOTIDE SEQUENCE [LARGE SCALE GENOMIC DNA]</scope>
    <source>
        <strain evidence="10 11">JCM 15801</strain>
    </source>
</reference>
<accession>A0A073KIF3</accession>
<dbReference type="PANTHER" id="PTHR37823:SF2">
    <property type="entry name" value="CYTOCHROME C-550"/>
    <property type="match status" value="1"/>
</dbReference>
<protein>
    <submittedName>
        <fullName evidence="10">Cytochrome C</fullName>
    </submittedName>
</protein>
<evidence type="ECO:0000313" key="10">
    <source>
        <dbReference type="EMBL" id="KEK26222.1"/>
    </source>
</evidence>
<dbReference type="PANTHER" id="PTHR37823">
    <property type="entry name" value="CYTOCHROME C-553-LIKE"/>
    <property type="match status" value="1"/>
</dbReference>
<evidence type="ECO:0000256" key="4">
    <source>
        <dbReference type="ARBA" id="ARBA00022982"/>
    </source>
</evidence>
<name>A0A073KIF3_9BACI</name>
<keyword evidence="5 7" id="KW-0408">Iron</keyword>
<feature type="transmembrane region" description="Helical" evidence="8">
    <location>
        <begin position="6"/>
        <end position="29"/>
    </location>
</feature>
<keyword evidence="8" id="KW-0812">Transmembrane</keyword>
<keyword evidence="3 7" id="KW-0479">Metal-binding</keyword>
<dbReference type="PROSITE" id="PS51007">
    <property type="entry name" value="CYTC"/>
    <property type="match status" value="1"/>
</dbReference>
<keyword evidence="4" id="KW-0249">Electron transport</keyword>
<dbReference type="EMBL" id="JOTM01000001">
    <property type="protein sequence ID" value="KEK26222.1"/>
    <property type="molecule type" value="Genomic_DNA"/>
</dbReference>
<dbReference type="SUPFAM" id="SSF46626">
    <property type="entry name" value="Cytochrome c"/>
    <property type="match status" value="1"/>
</dbReference>
<dbReference type="NCBIfam" id="NF045773">
    <property type="entry name" value="cytochro_C550"/>
    <property type="match status" value="1"/>
</dbReference>
<dbReference type="GO" id="GO:0009055">
    <property type="term" value="F:electron transfer activity"/>
    <property type="evidence" value="ECO:0007669"/>
    <property type="project" value="InterPro"/>
</dbReference>
<evidence type="ECO:0000256" key="3">
    <source>
        <dbReference type="ARBA" id="ARBA00022723"/>
    </source>
</evidence>
<keyword evidence="8" id="KW-1133">Transmembrane helix</keyword>
<comment type="caution">
    <text evidence="10">The sequence shown here is derived from an EMBL/GenBank/DDBJ whole genome shotgun (WGS) entry which is preliminary data.</text>
</comment>
<feature type="binding site" description="covalent" evidence="6">
    <location>
        <position position="61"/>
    </location>
    <ligand>
        <name>heme c</name>
        <dbReference type="ChEBI" id="CHEBI:61717"/>
    </ligand>
</feature>
<gene>
    <name evidence="10" type="ORF">BAGA_03005</name>
</gene>
<keyword evidence="1" id="KW-0813">Transport</keyword>
<evidence type="ECO:0000313" key="11">
    <source>
        <dbReference type="Proteomes" id="UP000027778"/>
    </source>
</evidence>
<evidence type="ECO:0000259" key="9">
    <source>
        <dbReference type="PROSITE" id="PS51007"/>
    </source>
</evidence>
<evidence type="ECO:0000256" key="6">
    <source>
        <dbReference type="PIRSR" id="PIRSR000025-1"/>
    </source>
</evidence>
<dbReference type="InterPro" id="IPR009056">
    <property type="entry name" value="Cyt_c-like_dom"/>
</dbReference>
<evidence type="ECO:0000256" key="1">
    <source>
        <dbReference type="ARBA" id="ARBA00022448"/>
    </source>
</evidence>
<feature type="binding site" description="axial binding residue" evidence="7">
    <location>
        <position position="97"/>
    </location>
    <ligand>
        <name>heme c</name>
        <dbReference type="ChEBI" id="CHEBI:61717"/>
    </ligand>
    <ligandPart>
        <name>Fe</name>
        <dbReference type="ChEBI" id="CHEBI:18248"/>
    </ligandPart>
</feature>
<organism evidence="10 11">
    <name type="scientific">Bacillus gaemokensis</name>
    <dbReference type="NCBI Taxonomy" id="574375"/>
    <lineage>
        <taxon>Bacteria</taxon>
        <taxon>Bacillati</taxon>
        <taxon>Bacillota</taxon>
        <taxon>Bacilli</taxon>
        <taxon>Bacillales</taxon>
        <taxon>Bacillaceae</taxon>
        <taxon>Bacillus</taxon>
        <taxon>Bacillus cereus group</taxon>
    </lineage>
</organism>
<dbReference type="GO" id="GO:0016020">
    <property type="term" value="C:membrane"/>
    <property type="evidence" value="ECO:0007669"/>
    <property type="project" value="InterPro"/>
</dbReference>
<dbReference type="STRING" id="574375.AZF08_03060"/>
<dbReference type="AlphaFoldDB" id="A0A073KIF3"/>
<feature type="binding site" description="axial binding residue" evidence="7">
    <location>
        <position position="62"/>
    </location>
    <ligand>
        <name>heme c</name>
        <dbReference type="ChEBI" id="CHEBI:61717"/>
    </ligand>
    <ligandPart>
        <name>Fe</name>
        <dbReference type="ChEBI" id="CHEBI:18248"/>
    </ligandPart>
</feature>
<dbReference type="InterPro" id="IPR036909">
    <property type="entry name" value="Cyt_c-like_dom_sf"/>
</dbReference>
<keyword evidence="8" id="KW-0472">Membrane</keyword>
<keyword evidence="2 6" id="KW-0349">Heme</keyword>
<proteinExistence type="predicted"/>
<feature type="domain" description="Cytochrome c" evidence="9">
    <location>
        <begin position="35"/>
        <end position="118"/>
    </location>
</feature>
<keyword evidence="11" id="KW-1185">Reference proteome</keyword>
<feature type="binding site" description="covalent" evidence="6">
    <location>
        <position position="58"/>
    </location>
    <ligand>
        <name>heme c</name>
        <dbReference type="ChEBI" id="CHEBI:61717"/>
    </ligand>
</feature>
<dbReference type="Gene3D" id="1.10.760.10">
    <property type="entry name" value="Cytochrome c-like domain"/>
    <property type="match status" value="1"/>
</dbReference>
<dbReference type="OrthoDB" id="7933886at2"/>
<dbReference type="eggNOG" id="COG2010">
    <property type="taxonomic scope" value="Bacteria"/>
</dbReference>
<comment type="PTM">
    <text evidence="6">Binds 1 heme c group covalently per subunit.</text>
</comment>
<dbReference type="GO" id="GO:0005506">
    <property type="term" value="F:iron ion binding"/>
    <property type="evidence" value="ECO:0007669"/>
    <property type="project" value="InterPro"/>
</dbReference>
<dbReference type="Pfam" id="PF13442">
    <property type="entry name" value="Cytochrome_CBB3"/>
    <property type="match status" value="1"/>
</dbReference>
<dbReference type="InterPro" id="IPR051811">
    <property type="entry name" value="Cytochrome_c550/c551-like"/>
</dbReference>
<evidence type="ECO:0000256" key="2">
    <source>
        <dbReference type="ARBA" id="ARBA00022617"/>
    </source>
</evidence>
<dbReference type="GO" id="GO:0020037">
    <property type="term" value="F:heme binding"/>
    <property type="evidence" value="ECO:0007669"/>
    <property type="project" value="InterPro"/>
</dbReference>
<evidence type="ECO:0000256" key="7">
    <source>
        <dbReference type="PIRSR" id="PIRSR000025-2"/>
    </source>
</evidence>
<dbReference type="Proteomes" id="UP000027778">
    <property type="component" value="Unassembled WGS sequence"/>
</dbReference>
<evidence type="ECO:0000256" key="5">
    <source>
        <dbReference type="ARBA" id="ARBA00023004"/>
    </source>
</evidence>